<protein>
    <submittedName>
        <fullName evidence="2">DUF3278 domain-containing protein</fullName>
    </submittedName>
</protein>
<name>A0A4Y9JAH4_9STRE</name>
<keyword evidence="1" id="KW-1133">Transmembrane helix</keyword>
<dbReference type="EMBL" id="SPPD01000005">
    <property type="protein sequence ID" value="TFU98013.1"/>
    <property type="molecule type" value="Genomic_DNA"/>
</dbReference>
<accession>A0A4Y9JAH4</accession>
<dbReference type="Pfam" id="PF11683">
    <property type="entry name" value="DUF3278"/>
    <property type="match status" value="1"/>
</dbReference>
<dbReference type="OrthoDB" id="2142440at2"/>
<evidence type="ECO:0000313" key="3">
    <source>
        <dbReference type="Proteomes" id="UP000297253"/>
    </source>
</evidence>
<comment type="caution">
    <text evidence="2">The sequence shown here is derived from an EMBL/GenBank/DDBJ whole genome shotgun (WGS) entry which is preliminary data.</text>
</comment>
<organism evidence="2 3">
    <name type="scientific">Streptococcus cuniculi</name>
    <dbReference type="NCBI Taxonomy" id="1432788"/>
    <lineage>
        <taxon>Bacteria</taxon>
        <taxon>Bacillati</taxon>
        <taxon>Bacillota</taxon>
        <taxon>Bacilli</taxon>
        <taxon>Lactobacillales</taxon>
        <taxon>Streptococcaceae</taxon>
        <taxon>Streptococcus</taxon>
    </lineage>
</organism>
<gene>
    <name evidence="2" type="ORF">E4T82_04630</name>
</gene>
<dbReference type="AlphaFoldDB" id="A0A4Y9JAH4"/>
<dbReference type="InterPro" id="IPR021697">
    <property type="entry name" value="DUF3278"/>
</dbReference>
<keyword evidence="1" id="KW-0812">Transmembrane</keyword>
<dbReference type="Proteomes" id="UP000297253">
    <property type="component" value="Unassembled WGS sequence"/>
</dbReference>
<keyword evidence="1" id="KW-0472">Membrane</keyword>
<proteinExistence type="predicted"/>
<sequence>MMMKETVTEKMIKRFYGITGPLDEYKRREVERIGNSCFVLLFWLLLIGNAIALLLSDTYPEVVASAYPITPISNDRLCLDKDSPLAYRCY</sequence>
<evidence type="ECO:0000313" key="2">
    <source>
        <dbReference type="EMBL" id="TFU98013.1"/>
    </source>
</evidence>
<feature type="transmembrane region" description="Helical" evidence="1">
    <location>
        <begin position="36"/>
        <end position="55"/>
    </location>
</feature>
<evidence type="ECO:0000256" key="1">
    <source>
        <dbReference type="SAM" id="Phobius"/>
    </source>
</evidence>
<reference evidence="2 3" key="1">
    <citation type="submission" date="2019-03" db="EMBL/GenBank/DDBJ databases">
        <title>Diversity of the mouse oral microbiome.</title>
        <authorList>
            <person name="Joseph S."/>
            <person name="Aduse-Opoku J."/>
            <person name="Curtis M."/>
            <person name="Wade W."/>
            <person name="Hashim A."/>
        </authorList>
    </citation>
    <scope>NUCLEOTIDE SEQUENCE [LARGE SCALE GENOMIC DNA]</scope>
    <source>
        <strain evidence="2 3">WM131</strain>
    </source>
</reference>